<dbReference type="InterPro" id="IPR009286">
    <property type="entry name" value="Ins_P5_2-kin"/>
</dbReference>
<proteinExistence type="inferred from homology"/>
<evidence type="ECO:0000256" key="3">
    <source>
        <dbReference type="ARBA" id="ARBA00012023"/>
    </source>
</evidence>
<dbReference type="GO" id="GO:0035299">
    <property type="term" value="F:inositol-1,3,4,5,6-pentakisphosphate 2-kinase activity"/>
    <property type="evidence" value="ECO:0007669"/>
    <property type="project" value="UniProtKB-EC"/>
</dbReference>
<dbReference type="EMBL" id="MU003797">
    <property type="protein sequence ID" value="KAF2720663.1"/>
    <property type="molecule type" value="Genomic_DNA"/>
</dbReference>
<sequence length="220" mass="24536">VLESSSHASRRQGHALPLEEFNGLLITDMSPKKGEELLLELKPKWLSQSPNAPSGSRRCRTCALRAQRAASGKRTATDAQENCPLALISPDRDHRIACASKLTKDDAIITYLADEAQPVLLALRDRQVELDVEGCLGDNRNDGCRDGDLLLCKAMTLRDCTFFILKKADGTFEAKFADLDLKRLDKIPRWREVETALIEEGWYADPRSRVADESVCLLAR</sequence>
<evidence type="ECO:0000256" key="7">
    <source>
        <dbReference type="ARBA" id="ARBA00022777"/>
    </source>
</evidence>
<dbReference type="AlphaFoldDB" id="A0A9P4Q4Y1"/>
<dbReference type="EC" id="2.7.1.158" evidence="3 9"/>
<protein>
    <recommendedName>
        <fullName evidence="4 9">Inositol-pentakisphosphate 2-kinase</fullName>
        <ecNumber evidence="3 9">2.7.1.158</ecNumber>
    </recommendedName>
</protein>
<feature type="non-terminal residue" evidence="10">
    <location>
        <position position="1"/>
    </location>
</feature>
<dbReference type="GO" id="GO:0032958">
    <property type="term" value="P:inositol phosphate biosynthetic process"/>
    <property type="evidence" value="ECO:0007669"/>
    <property type="project" value="TreeGrafter"/>
</dbReference>
<dbReference type="PANTHER" id="PTHR14456">
    <property type="entry name" value="INOSITOL POLYPHOSPHATE KINASE 1"/>
    <property type="match status" value="1"/>
</dbReference>
<name>A0A9P4Q4Y1_9PEZI</name>
<dbReference type="Proteomes" id="UP000799441">
    <property type="component" value="Unassembled WGS sequence"/>
</dbReference>
<evidence type="ECO:0000256" key="4">
    <source>
        <dbReference type="ARBA" id="ARBA00014846"/>
    </source>
</evidence>
<keyword evidence="6 9" id="KW-0547">Nucleotide-binding</keyword>
<comment type="similarity">
    <text evidence="2">Belongs to the IPK1 type 1 family.</text>
</comment>
<comment type="catalytic activity">
    <reaction evidence="9">
        <text>1D-myo-inositol 1,3,4,5,6-pentakisphosphate + ATP = 1D-myo-inositol hexakisphosphate + ADP + H(+)</text>
        <dbReference type="Rhea" id="RHEA:20313"/>
        <dbReference type="ChEBI" id="CHEBI:15378"/>
        <dbReference type="ChEBI" id="CHEBI:30616"/>
        <dbReference type="ChEBI" id="CHEBI:57733"/>
        <dbReference type="ChEBI" id="CHEBI:58130"/>
        <dbReference type="ChEBI" id="CHEBI:456216"/>
        <dbReference type="EC" id="2.7.1.158"/>
    </reaction>
</comment>
<comment type="caution">
    <text evidence="10">The sequence shown here is derived from an EMBL/GenBank/DDBJ whole genome shotgun (WGS) entry which is preliminary data.</text>
</comment>
<keyword evidence="11" id="KW-1185">Reference proteome</keyword>
<keyword evidence="5 9" id="KW-0808">Transferase</keyword>
<dbReference type="GO" id="GO:0005524">
    <property type="term" value="F:ATP binding"/>
    <property type="evidence" value="ECO:0007669"/>
    <property type="project" value="UniProtKB-KW"/>
</dbReference>
<evidence type="ECO:0000256" key="5">
    <source>
        <dbReference type="ARBA" id="ARBA00022679"/>
    </source>
</evidence>
<evidence type="ECO:0000256" key="9">
    <source>
        <dbReference type="RuleBase" id="RU364126"/>
    </source>
</evidence>
<evidence type="ECO:0000313" key="10">
    <source>
        <dbReference type="EMBL" id="KAF2720663.1"/>
    </source>
</evidence>
<reference evidence="10" key="1">
    <citation type="journal article" date="2020" name="Stud. Mycol.">
        <title>101 Dothideomycetes genomes: a test case for predicting lifestyles and emergence of pathogens.</title>
        <authorList>
            <person name="Haridas S."/>
            <person name="Albert R."/>
            <person name="Binder M."/>
            <person name="Bloem J."/>
            <person name="Labutti K."/>
            <person name="Salamov A."/>
            <person name="Andreopoulos B."/>
            <person name="Baker S."/>
            <person name="Barry K."/>
            <person name="Bills G."/>
            <person name="Bluhm B."/>
            <person name="Cannon C."/>
            <person name="Castanera R."/>
            <person name="Culley D."/>
            <person name="Daum C."/>
            <person name="Ezra D."/>
            <person name="Gonzalez J."/>
            <person name="Henrissat B."/>
            <person name="Kuo A."/>
            <person name="Liang C."/>
            <person name="Lipzen A."/>
            <person name="Lutzoni F."/>
            <person name="Magnuson J."/>
            <person name="Mondo S."/>
            <person name="Nolan M."/>
            <person name="Ohm R."/>
            <person name="Pangilinan J."/>
            <person name="Park H.-J."/>
            <person name="Ramirez L."/>
            <person name="Alfaro M."/>
            <person name="Sun H."/>
            <person name="Tritt A."/>
            <person name="Yoshinaga Y."/>
            <person name="Zwiers L.-H."/>
            <person name="Turgeon B."/>
            <person name="Goodwin S."/>
            <person name="Spatafora J."/>
            <person name="Crous P."/>
            <person name="Grigoriev I."/>
        </authorList>
    </citation>
    <scope>NUCLEOTIDE SEQUENCE</scope>
    <source>
        <strain evidence="10">CBS 116435</strain>
    </source>
</reference>
<evidence type="ECO:0000256" key="8">
    <source>
        <dbReference type="ARBA" id="ARBA00022840"/>
    </source>
</evidence>
<evidence type="ECO:0000256" key="1">
    <source>
        <dbReference type="ARBA" id="ARBA00003979"/>
    </source>
</evidence>
<evidence type="ECO:0000256" key="6">
    <source>
        <dbReference type="ARBA" id="ARBA00022741"/>
    </source>
</evidence>
<comment type="function">
    <text evidence="9">Phosphorylates Ins(1,3,4,5,6)P5 at position 2 to form Ins(1,2,3,4,5,6)P6 (InsP6 or phytate).</text>
</comment>
<dbReference type="OrthoDB" id="272370at2759"/>
<keyword evidence="7 9" id="KW-0418">Kinase</keyword>
<gene>
    <name evidence="10" type="ORF">K431DRAFT_209265</name>
</gene>
<evidence type="ECO:0000256" key="2">
    <source>
        <dbReference type="ARBA" id="ARBA00008305"/>
    </source>
</evidence>
<evidence type="ECO:0000313" key="11">
    <source>
        <dbReference type="Proteomes" id="UP000799441"/>
    </source>
</evidence>
<comment type="domain">
    <text evidence="9">The EXKPK motif is conserved in inositol-pentakisphosphate 2-kinases of both family 1 and 2.</text>
</comment>
<dbReference type="Pfam" id="PF06090">
    <property type="entry name" value="Ins_P5_2-kin"/>
    <property type="match status" value="2"/>
</dbReference>
<keyword evidence="8 9" id="KW-0067">ATP-binding</keyword>
<accession>A0A9P4Q4Y1</accession>
<comment type="function">
    <text evidence="1">Has kinase activity and phosphorylates inositol-1,3,4,5,6-pentakisphosphate (Ins(1,3,4,5,6)P5) to produce 1,2,3,4,5,6-hexakisphosphate (InsP6), also known as phytate.</text>
</comment>
<feature type="non-terminal residue" evidence="10">
    <location>
        <position position="220"/>
    </location>
</feature>
<organism evidence="10 11">
    <name type="scientific">Polychaeton citri CBS 116435</name>
    <dbReference type="NCBI Taxonomy" id="1314669"/>
    <lineage>
        <taxon>Eukaryota</taxon>
        <taxon>Fungi</taxon>
        <taxon>Dikarya</taxon>
        <taxon>Ascomycota</taxon>
        <taxon>Pezizomycotina</taxon>
        <taxon>Dothideomycetes</taxon>
        <taxon>Dothideomycetidae</taxon>
        <taxon>Capnodiales</taxon>
        <taxon>Capnodiaceae</taxon>
        <taxon>Polychaeton</taxon>
    </lineage>
</organism>
<dbReference type="PANTHER" id="PTHR14456:SF2">
    <property type="entry name" value="INOSITOL-PENTAKISPHOSPHATE 2-KINASE"/>
    <property type="match status" value="1"/>
</dbReference>
<dbReference type="GO" id="GO:0005634">
    <property type="term" value="C:nucleus"/>
    <property type="evidence" value="ECO:0007669"/>
    <property type="project" value="TreeGrafter"/>
</dbReference>